<comment type="caution">
    <text evidence="1">The sequence shown here is derived from an EMBL/GenBank/DDBJ whole genome shotgun (WGS) entry which is preliminary data.</text>
</comment>
<dbReference type="Gene3D" id="3.40.50.1820">
    <property type="entry name" value="alpha/beta hydrolase"/>
    <property type="match status" value="1"/>
</dbReference>
<dbReference type="PANTHER" id="PTHR48098">
    <property type="entry name" value="ENTEROCHELIN ESTERASE-RELATED"/>
    <property type="match status" value="1"/>
</dbReference>
<dbReference type="Proteomes" id="UP000075320">
    <property type="component" value="Unassembled WGS sequence"/>
</dbReference>
<dbReference type="EMBL" id="LUKE01000002">
    <property type="protein sequence ID" value="KYG64841.1"/>
    <property type="molecule type" value="Genomic_DNA"/>
</dbReference>
<organism evidence="1 2">
    <name type="scientific">Bdellovibrio bacteriovorus</name>
    <dbReference type="NCBI Taxonomy" id="959"/>
    <lineage>
        <taxon>Bacteria</taxon>
        <taxon>Pseudomonadati</taxon>
        <taxon>Bdellovibrionota</taxon>
        <taxon>Bdellovibrionia</taxon>
        <taxon>Bdellovibrionales</taxon>
        <taxon>Pseudobdellovibrionaceae</taxon>
        <taxon>Bdellovibrio</taxon>
    </lineage>
</organism>
<keyword evidence="2" id="KW-1185">Reference proteome</keyword>
<name>A0A150WLF4_BDEBC</name>
<dbReference type="SUPFAM" id="SSF53474">
    <property type="entry name" value="alpha/beta-Hydrolases"/>
    <property type="match status" value="1"/>
</dbReference>
<dbReference type="RefSeq" id="WP_061835352.1">
    <property type="nucleotide sequence ID" value="NZ_LUKE01000002.1"/>
</dbReference>
<sequence>MKHEITPEILENFRAYDMNHFKIQTLVLESEVLKHNPLCDPSRRYNPVLVPKVTGPWPVVVVLAGFSSNAPFYLNGKFNEANAVQVIDQAVARGEAPEALYIFVDALTSWGGSQFINSAATGRYEDYIMTELVPAIQGKYAVSDKPADWCVTGGSSGGYGALYLGSKHPEVFGKIGAIAPDSFFEASLLPDIYQALPLWEKYQESGLKALEELRNGRLMKNKNWHNLLNAFGMAACYAAKGTHGDFEFPVHAKTGERNPEIWQRYLEKDPVHFLPQRIGHLKKLSGIYLDVGTRDNFHLQYGVRQIVNILKKNSIDHDIVEFDGTHFDISERRLEVWKWLVSIWRN</sequence>
<protein>
    <submittedName>
        <fullName evidence="1">Enterochelin esterase</fullName>
    </submittedName>
</protein>
<dbReference type="InterPro" id="IPR050583">
    <property type="entry name" value="Mycobacterial_A85_antigen"/>
</dbReference>
<dbReference type="InterPro" id="IPR000801">
    <property type="entry name" value="Esterase-like"/>
</dbReference>
<dbReference type="Pfam" id="PF00756">
    <property type="entry name" value="Esterase"/>
    <property type="match status" value="1"/>
</dbReference>
<dbReference type="AlphaFoldDB" id="A0A150WLF4"/>
<gene>
    <name evidence="1" type="ORF">AZI86_11605</name>
</gene>
<proteinExistence type="predicted"/>
<dbReference type="InterPro" id="IPR029058">
    <property type="entry name" value="AB_hydrolase_fold"/>
</dbReference>
<evidence type="ECO:0000313" key="1">
    <source>
        <dbReference type="EMBL" id="KYG64841.1"/>
    </source>
</evidence>
<accession>A0A150WLF4</accession>
<evidence type="ECO:0000313" key="2">
    <source>
        <dbReference type="Proteomes" id="UP000075320"/>
    </source>
</evidence>
<reference evidence="1 2" key="1">
    <citation type="submission" date="2016-03" db="EMBL/GenBank/DDBJ databases">
        <authorList>
            <person name="Ploux O."/>
        </authorList>
    </citation>
    <scope>NUCLEOTIDE SEQUENCE [LARGE SCALE GENOMIC DNA]</scope>
    <source>
        <strain evidence="1 2">R0</strain>
    </source>
</reference>
<dbReference type="OrthoDB" id="5290654at2"/>